<comment type="caution">
    <text evidence="4">The sequence shown here is derived from an EMBL/GenBank/DDBJ whole genome shotgun (WGS) entry which is preliminary data.</text>
</comment>
<dbReference type="Pfam" id="PF00149">
    <property type="entry name" value="Metallophos"/>
    <property type="match status" value="1"/>
</dbReference>
<dbReference type="EMBL" id="BAAAPM010000008">
    <property type="protein sequence ID" value="GAA1736972.1"/>
    <property type="molecule type" value="Genomic_DNA"/>
</dbReference>
<dbReference type="InterPro" id="IPR039331">
    <property type="entry name" value="PAPs-like"/>
</dbReference>
<evidence type="ECO:0000259" key="3">
    <source>
        <dbReference type="Pfam" id="PF00149"/>
    </source>
</evidence>
<dbReference type="Proteomes" id="UP001501138">
    <property type="component" value="Unassembled WGS sequence"/>
</dbReference>
<dbReference type="SUPFAM" id="SSF56300">
    <property type="entry name" value="Metallo-dependent phosphatases"/>
    <property type="match status" value="1"/>
</dbReference>
<evidence type="ECO:0000256" key="1">
    <source>
        <dbReference type="ARBA" id="ARBA00022729"/>
    </source>
</evidence>
<dbReference type="InterPro" id="IPR008963">
    <property type="entry name" value="Purple_acid_Pase-like_N"/>
</dbReference>
<dbReference type="RefSeq" id="WP_344249997.1">
    <property type="nucleotide sequence ID" value="NZ_BAAAPM010000008.1"/>
</dbReference>
<proteinExistence type="predicted"/>
<accession>A0ABP4VSW6</accession>
<dbReference type="PANTHER" id="PTHR22953">
    <property type="entry name" value="ACID PHOSPHATASE RELATED"/>
    <property type="match status" value="1"/>
</dbReference>
<dbReference type="InterPro" id="IPR029052">
    <property type="entry name" value="Metallo-depent_PP-like"/>
</dbReference>
<evidence type="ECO:0000313" key="4">
    <source>
        <dbReference type="EMBL" id="GAA1736972.1"/>
    </source>
</evidence>
<feature type="chain" id="PRO_5045981444" description="Calcineurin-like phosphoesterase domain-containing protein" evidence="2">
    <location>
        <begin position="27"/>
        <end position="637"/>
    </location>
</feature>
<dbReference type="Gene3D" id="3.60.21.10">
    <property type="match status" value="1"/>
</dbReference>
<name>A0ABP4VSW6_9MICO</name>
<feature type="domain" description="Calcineurin-like phosphoesterase" evidence="3">
    <location>
        <begin position="228"/>
        <end position="490"/>
    </location>
</feature>
<reference evidence="5" key="1">
    <citation type="journal article" date="2019" name="Int. J. Syst. Evol. Microbiol.">
        <title>The Global Catalogue of Microorganisms (GCM) 10K type strain sequencing project: providing services to taxonomists for standard genome sequencing and annotation.</title>
        <authorList>
            <consortium name="The Broad Institute Genomics Platform"/>
            <consortium name="The Broad Institute Genome Sequencing Center for Infectious Disease"/>
            <person name="Wu L."/>
            <person name="Ma J."/>
        </authorList>
    </citation>
    <scope>NUCLEOTIDE SEQUENCE [LARGE SCALE GENOMIC DNA]</scope>
    <source>
        <strain evidence="5">JCM 15589</strain>
    </source>
</reference>
<keyword evidence="5" id="KW-1185">Reference proteome</keyword>
<organism evidence="4 5">
    <name type="scientific">Isoptericola hypogeus</name>
    <dbReference type="NCBI Taxonomy" id="300179"/>
    <lineage>
        <taxon>Bacteria</taxon>
        <taxon>Bacillati</taxon>
        <taxon>Actinomycetota</taxon>
        <taxon>Actinomycetes</taxon>
        <taxon>Micrococcales</taxon>
        <taxon>Promicromonosporaceae</taxon>
        <taxon>Isoptericola</taxon>
    </lineage>
</organism>
<dbReference type="InterPro" id="IPR004843">
    <property type="entry name" value="Calcineurin-like_PHP"/>
</dbReference>
<dbReference type="Gene3D" id="2.60.40.380">
    <property type="entry name" value="Purple acid phosphatase-like, N-terminal"/>
    <property type="match status" value="1"/>
</dbReference>
<gene>
    <name evidence="4" type="ORF">GCM10009809_35210</name>
</gene>
<evidence type="ECO:0000256" key="2">
    <source>
        <dbReference type="SAM" id="SignalP"/>
    </source>
</evidence>
<evidence type="ECO:0000313" key="5">
    <source>
        <dbReference type="Proteomes" id="UP001501138"/>
    </source>
</evidence>
<feature type="signal peptide" evidence="2">
    <location>
        <begin position="1"/>
        <end position="26"/>
    </location>
</feature>
<keyword evidence="1 2" id="KW-0732">Signal</keyword>
<dbReference type="PANTHER" id="PTHR22953:SF153">
    <property type="entry name" value="PURPLE ACID PHOSPHATASE"/>
    <property type="match status" value="1"/>
</dbReference>
<protein>
    <recommendedName>
        <fullName evidence="3">Calcineurin-like phosphoesterase domain-containing protein</fullName>
    </recommendedName>
</protein>
<sequence length="637" mass="69700">MKNRIRRAVVAGLAVMPLTLTLGVAAAPDPAAEPAAGALPAPSSGFRVLPYLQAPGARTMTLSWVSELDEPGTVVVTGPGLRGPARLASEPERLDLMEYTQAELDQEIDGLEQGSWLWSDDSYKHSVGLDGLRPDHTYRYTVAQGDETFRGTFATAPTARRWDRLRLMAFSDTETEPMGAVEQREWELHPDGYTDGSVERPGPGSMWEQVHGSTTRYGEHTLRYPLDQRSALVENTEAIEAADPDLMLLAGDLVQGSGYQPAWDEFWRHFAGEYGTLASEVPLLTAIGNWETFGALNDGYGTPEDRSPAVIGRNRYHDYFDTPGDRDNPQYKDSYYRLDYGPVTLLTLDSTNGVPDENVDEGILTGEVFSGDDTNLTFDRRTTDTQGSFTASEYGAAFADVYPGLSPADTDLPNLNPGTEQWAWATEQLADARERGQIVLVQFHHAPYSSGVHGTPPNHVYADNQSGVAMRVYSPLFEEYGVAAVISGHDEMFERSWVDGDGDGVGFNVYDVGVAADGLRGEQLVESEGGELVPVGFNSRSQWSASADEPETWELDANGNPRLVDGGLHYGHLQMDLANTRCGAELTFSPVYLFPVLDDGYELVRTERRVYDDVVTVHLGDDGTPLAGPVKCRPDRG</sequence>
<dbReference type="SUPFAM" id="SSF49363">
    <property type="entry name" value="Purple acid phosphatase, N-terminal domain"/>
    <property type="match status" value="1"/>
</dbReference>